<proteinExistence type="predicted"/>
<evidence type="ECO:0000313" key="1">
    <source>
        <dbReference type="EMBL" id="UAV84631.1"/>
    </source>
</evidence>
<protein>
    <submittedName>
        <fullName evidence="1">Uncharacterized protein</fullName>
    </submittedName>
</protein>
<keyword evidence="2" id="KW-1185">Reference proteome</keyword>
<accession>A0AAE9BNG4</accession>
<dbReference type="Proteomes" id="UP000827914">
    <property type="component" value="Segment"/>
</dbReference>
<reference evidence="1" key="1">
    <citation type="submission" date="2021-09" db="EMBL/GenBank/DDBJ databases">
        <authorList>
            <person name="Liu Y."/>
        </authorList>
    </citation>
    <scope>NUCLEOTIDE SEQUENCE</scope>
</reference>
<sequence>MARTEPSNTKDYLYLAVGNYGVISLTEVLERAREHFGPCELADLSVAPEWTKVDGCSCCYDSTDYENYLCVSLV</sequence>
<gene>
    <name evidence="1" type="ORF">PHB09_136</name>
</gene>
<organism evidence="1 2">
    <name type="scientific">Pseudomonas phage PHB09</name>
    <dbReference type="NCBI Taxonomy" id="2867265"/>
    <lineage>
        <taxon>Viruses</taxon>
        <taxon>Duplodnaviria</taxon>
        <taxon>Heunggongvirae</taxon>
        <taxon>Uroviricota</taxon>
        <taxon>Caudoviricetes</taxon>
        <taxon>Vandenendeviridae</taxon>
        <taxon>Gorskivirinae</taxon>
        <taxon>Dilongvirus</taxon>
        <taxon>Dilongvirus PHB09</taxon>
    </lineage>
</organism>
<evidence type="ECO:0000313" key="2">
    <source>
        <dbReference type="Proteomes" id="UP000827914"/>
    </source>
</evidence>
<name>A0AAE9BNG4_9CAUD</name>
<dbReference type="EMBL" id="OK040171">
    <property type="protein sequence ID" value="UAV84631.1"/>
    <property type="molecule type" value="Genomic_DNA"/>
</dbReference>